<evidence type="ECO:0000256" key="6">
    <source>
        <dbReference type="ARBA" id="ARBA00022777"/>
    </source>
</evidence>
<evidence type="ECO:0000256" key="3">
    <source>
        <dbReference type="ARBA" id="ARBA00013253"/>
    </source>
</evidence>
<dbReference type="GO" id="GO:0003848">
    <property type="term" value="F:2-amino-4-hydroxy-6-hydroxymethyldihydropteridine diphosphokinase activity"/>
    <property type="evidence" value="ECO:0007669"/>
    <property type="project" value="UniProtKB-EC"/>
</dbReference>
<evidence type="ECO:0000256" key="4">
    <source>
        <dbReference type="ARBA" id="ARBA00022679"/>
    </source>
</evidence>
<dbReference type="PANTHER" id="PTHR43071:SF1">
    <property type="entry name" value="2-AMINO-4-HYDROXY-6-HYDROXYMETHYLDIHYDROPTERIDINE PYROPHOSPHOKINASE"/>
    <property type="match status" value="1"/>
</dbReference>
<comment type="pathway">
    <text evidence="2">Cofactor biosynthesis; tetrahydrofolate biosynthesis; 2-amino-4-hydroxy-6-hydroxymethyl-7,8-dihydropteridine diphosphate from 7,8-dihydroneopterin triphosphate: step 4/4.</text>
</comment>
<dbReference type="CDD" id="cd00483">
    <property type="entry name" value="HPPK"/>
    <property type="match status" value="1"/>
</dbReference>
<dbReference type="UniPathway" id="UPA00077">
    <property type="reaction ID" value="UER00155"/>
</dbReference>
<evidence type="ECO:0000259" key="9">
    <source>
        <dbReference type="Pfam" id="PF01288"/>
    </source>
</evidence>
<comment type="caution">
    <text evidence="10">The sequence shown here is derived from an EMBL/GenBank/DDBJ whole genome shotgun (WGS) entry which is preliminary data.</text>
</comment>
<dbReference type="Gene3D" id="3.30.70.560">
    <property type="entry name" value="7,8-Dihydro-6-hydroxymethylpterin-pyrophosphokinase HPPK"/>
    <property type="match status" value="1"/>
</dbReference>
<evidence type="ECO:0000256" key="7">
    <source>
        <dbReference type="ARBA" id="ARBA00022840"/>
    </source>
</evidence>
<evidence type="ECO:0000313" key="10">
    <source>
        <dbReference type="EMBL" id="NYI71435.1"/>
    </source>
</evidence>
<keyword evidence="5" id="KW-0547">Nucleotide-binding</keyword>
<dbReference type="GO" id="GO:0005524">
    <property type="term" value="F:ATP binding"/>
    <property type="evidence" value="ECO:0007669"/>
    <property type="project" value="UniProtKB-KW"/>
</dbReference>
<dbReference type="SUPFAM" id="SSF55083">
    <property type="entry name" value="6-hydroxymethyl-7,8-dihydropterin pyrophosphokinase, HPPK"/>
    <property type="match status" value="1"/>
</dbReference>
<evidence type="ECO:0000256" key="2">
    <source>
        <dbReference type="ARBA" id="ARBA00005051"/>
    </source>
</evidence>
<dbReference type="GO" id="GO:0046654">
    <property type="term" value="P:tetrahydrofolate biosynthetic process"/>
    <property type="evidence" value="ECO:0007669"/>
    <property type="project" value="UniProtKB-UniPathway"/>
</dbReference>
<keyword evidence="7" id="KW-0067">ATP-binding</keyword>
<keyword evidence="6 10" id="KW-0418">Kinase</keyword>
<organism evidence="10 11">
    <name type="scientific">Naumannella cuiyingiana</name>
    <dbReference type="NCBI Taxonomy" id="1347891"/>
    <lineage>
        <taxon>Bacteria</taxon>
        <taxon>Bacillati</taxon>
        <taxon>Actinomycetota</taxon>
        <taxon>Actinomycetes</taxon>
        <taxon>Propionibacteriales</taxon>
        <taxon>Propionibacteriaceae</taxon>
        <taxon>Naumannella</taxon>
    </lineage>
</organism>
<dbReference type="EC" id="2.7.6.3" evidence="3"/>
<evidence type="ECO:0000256" key="5">
    <source>
        <dbReference type="ARBA" id="ARBA00022741"/>
    </source>
</evidence>
<gene>
    <name evidence="10" type="ORF">GGQ54_001995</name>
</gene>
<dbReference type="NCBIfam" id="TIGR01498">
    <property type="entry name" value="folK"/>
    <property type="match status" value="1"/>
</dbReference>
<dbReference type="Pfam" id="PF01288">
    <property type="entry name" value="HPPK"/>
    <property type="match status" value="1"/>
</dbReference>
<dbReference type="Proteomes" id="UP000527616">
    <property type="component" value="Unassembled WGS sequence"/>
</dbReference>
<comment type="catalytic activity">
    <reaction evidence="1">
        <text>6-hydroxymethyl-7,8-dihydropterin + ATP = (7,8-dihydropterin-6-yl)methyl diphosphate + AMP + H(+)</text>
        <dbReference type="Rhea" id="RHEA:11412"/>
        <dbReference type="ChEBI" id="CHEBI:15378"/>
        <dbReference type="ChEBI" id="CHEBI:30616"/>
        <dbReference type="ChEBI" id="CHEBI:44841"/>
        <dbReference type="ChEBI" id="CHEBI:72950"/>
        <dbReference type="ChEBI" id="CHEBI:456215"/>
        <dbReference type="EC" id="2.7.6.3"/>
    </reaction>
</comment>
<name>A0A7Z0ILA7_9ACTN</name>
<dbReference type="InterPro" id="IPR000550">
    <property type="entry name" value="Hppk"/>
</dbReference>
<reference evidence="10 11" key="1">
    <citation type="submission" date="2020-07" db="EMBL/GenBank/DDBJ databases">
        <title>Sequencing the genomes of 1000 actinobacteria strains.</title>
        <authorList>
            <person name="Klenk H.-P."/>
        </authorList>
    </citation>
    <scope>NUCLEOTIDE SEQUENCE [LARGE SCALE GENOMIC DNA]</scope>
    <source>
        <strain evidence="10 11">DSM 103164</strain>
    </source>
</reference>
<dbReference type="PANTHER" id="PTHR43071">
    <property type="entry name" value="2-AMINO-4-HYDROXY-6-HYDROXYMETHYLDIHYDROPTERIDINE PYROPHOSPHOKINASE"/>
    <property type="match status" value="1"/>
</dbReference>
<dbReference type="InterPro" id="IPR035907">
    <property type="entry name" value="Hppk_sf"/>
</dbReference>
<keyword evidence="8" id="KW-0289">Folate biosynthesis</keyword>
<evidence type="ECO:0000256" key="1">
    <source>
        <dbReference type="ARBA" id="ARBA00000198"/>
    </source>
</evidence>
<feature type="domain" description="7,8-dihydro-6-hydroxymethylpterin-pyrophosphokinase" evidence="9">
    <location>
        <begin position="25"/>
        <end position="154"/>
    </location>
</feature>
<keyword evidence="4 10" id="KW-0808">Transferase</keyword>
<proteinExistence type="predicted"/>
<accession>A0A7Z0ILA7</accession>
<dbReference type="GO" id="GO:0046656">
    <property type="term" value="P:folic acid biosynthetic process"/>
    <property type="evidence" value="ECO:0007669"/>
    <property type="project" value="UniProtKB-KW"/>
</dbReference>
<dbReference type="AlphaFoldDB" id="A0A7Z0ILA7"/>
<dbReference type="GO" id="GO:0016301">
    <property type="term" value="F:kinase activity"/>
    <property type="evidence" value="ECO:0007669"/>
    <property type="project" value="UniProtKB-KW"/>
</dbReference>
<protein>
    <recommendedName>
        <fullName evidence="3">2-amino-4-hydroxy-6-hydroxymethyldihydropteridine diphosphokinase</fullName>
        <ecNumber evidence="3">2.7.6.3</ecNumber>
    </recommendedName>
</protein>
<evidence type="ECO:0000313" key="11">
    <source>
        <dbReference type="Proteomes" id="UP000527616"/>
    </source>
</evidence>
<evidence type="ECO:0000256" key="8">
    <source>
        <dbReference type="ARBA" id="ARBA00022909"/>
    </source>
</evidence>
<dbReference type="RefSeq" id="WP_179445257.1">
    <property type="nucleotide sequence ID" value="NZ_JACBZS010000001.1"/>
</dbReference>
<keyword evidence="11" id="KW-1185">Reference proteome</keyword>
<sequence>MTSPNPFAIDADTLSGMKPIRQVVFSLGSSLGDRQATLSGAVQALEDTPDLRVVDISSVYETTPVGGGEGDPDFYNIVVIADTTMEPRTLLERANAIEDAFGRSREDEQNAPRTLDVDLIMVGKDRVDDDTLTLPHPRAHERAFVLVPWAEIEPAGELPGHGAIAELLTSLDASGVRRLDDVELDR</sequence>
<dbReference type="EMBL" id="JACBZS010000001">
    <property type="protein sequence ID" value="NYI71435.1"/>
    <property type="molecule type" value="Genomic_DNA"/>
</dbReference>